<name>A0A9N8F0T2_9STRA</name>
<evidence type="ECO:0000313" key="2">
    <source>
        <dbReference type="Proteomes" id="UP001153069"/>
    </source>
</evidence>
<accession>A0A9N8F0T2</accession>
<dbReference type="SUPFAM" id="SSF140860">
    <property type="entry name" value="Pseudo ankyrin repeat-like"/>
    <property type="match status" value="2"/>
</dbReference>
<dbReference type="Proteomes" id="UP001153069">
    <property type="component" value="Unassembled WGS sequence"/>
</dbReference>
<comment type="caution">
    <text evidence="1">The sequence shown here is derived from an EMBL/GenBank/DDBJ whole genome shotgun (WGS) entry which is preliminary data.</text>
</comment>
<dbReference type="PANTHER" id="PTHR46586:SF3">
    <property type="entry name" value="ANKYRIN REPEAT-CONTAINING PROTEIN"/>
    <property type="match status" value="1"/>
</dbReference>
<dbReference type="InterPro" id="IPR052050">
    <property type="entry name" value="SecEffector_AnkRepeat"/>
</dbReference>
<proteinExistence type="predicted"/>
<dbReference type="Gene3D" id="1.25.40.20">
    <property type="entry name" value="Ankyrin repeat-containing domain"/>
    <property type="match status" value="1"/>
</dbReference>
<reference evidence="1" key="1">
    <citation type="submission" date="2020-06" db="EMBL/GenBank/DDBJ databases">
        <authorList>
            <consortium name="Plant Systems Biology data submission"/>
        </authorList>
    </citation>
    <scope>NUCLEOTIDE SEQUENCE</scope>
    <source>
        <strain evidence="1">D6</strain>
    </source>
</reference>
<evidence type="ECO:0000313" key="1">
    <source>
        <dbReference type="EMBL" id="CAB9529890.1"/>
    </source>
</evidence>
<dbReference type="InterPro" id="IPR036770">
    <property type="entry name" value="Ankyrin_rpt-contain_sf"/>
</dbReference>
<dbReference type="EMBL" id="CAICTM010002660">
    <property type="protein sequence ID" value="CAB9529890.1"/>
    <property type="molecule type" value="Genomic_DNA"/>
</dbReference>
<gene>
    <name evidence="1" type="ORF">SEMRO_2662_G333990.1</name>
</gene>
<dbReference type="PANTHER" id="PTHR46586">
    <property type="entry name" value="ANKYRIN REPEAT-CONTAINING PROTEIN"/>
    <property type="match status" value="1"/>
</dbReference>
<dbReference type="AlphaFoldDB" id="A0A9N8F0T2"/>
<organism evidence="1 2">
    <name type="scientific">Seminavis robusta</name>
    <dbReference type="NCBI Taxonomy" id="568900"/>
    <lineage>
        <taxon>Eukaryota</taxon>
        <taxon>Sar</taxon>
        <taxon>Stramenopiles</taxon>
        <taxon>Ochrophyta</taxon>
        <taxon>Bacillariophyta</taxon>
        <taxon>Bacillariophyceae</taxon>
        <taxon>Bacillariophycidae</taxon>
        <taxon>Naviculales</taxon>
        <taxon>Naviculaceae</taxon>
        <taxon>Seminavis</taxon>
    </lineage>
</organism>
<sequence length="320" mass="36051">MLQWLREQGCPLNESVCSFAAKNGHLETLKWARANGCPWSSSTLWCAAAGGHLETLQWAHENGCPWSLVVSRDVVAGGHFELLKWAHNHGCPWDASTIYEIAIHGNLKMLEWAQQRGCPWHVYAKRQLDMGNWKSCSGRMRMGVHRIEELANLLLEGGHLGILQWAYENGCPWDETTCAAAARGGHFEILKWAHQNGCPWDTFTVHDANAGGHLEIVRWARQNGCPEGVVDTDDVSDSSVSEDQKMYSDLSISWLLVLRTVESSRVESSVCCLPWPRKNVALAMENRGSFRWTEKGRLHHNKSRVLKEAAARCRIRKCTP</sequence>
<protein>
    <submittedName>
        <fullName evidence="1">Ankyrin repeat protein</fullName>
    </submittedName>
</protein>
<keyword evidence="2" id="KW-1185">Reference proteome</keyword>